<dbReference type="InterPro" id="IPR037914">
    <property type="entry name" value="SpoVT-AbrB_sf"/>
</dbReference>
<dbReference type="InterPro" id="IPR007159">
    <property type="entry name" value="SpoVT-AbrB_dom"/>
</dbReference>
<dbReference type="PROSITE" id="PS51740">
    <property type="entry name" value="SPOVT_ABRB"/>
    <property type="match status" value="1"/>
</dbReference>
<name>A0A2K8N3D6_9BACL</name>
<keyword evidence="4" id="KW-1185">Reference proteome</keyword>
<evidence type="ECO:0000313" key="4">
    <source>
        <dbReference type="Proteomes" id="UP000231932"/>
    </source>
</evidence>
<accession>A0A2K8N3D6</accession>
<dbReference type="KEGG" id="kyr:CVV65_02775"/>
<evidence type="ECO:0000259" key="2">
    <source>
        <dbReference type="PROSITE" id="PS51740"/>
    </source>
</evidence>
<dbReference type="NCBIfam" id="TIGR01439">
    <property type="entry name" value="lp_hng_hel_AbrB"/>
    <property type="match status" value="1"/>
</dbReference>
<dbReference type="SUPFAM" id="SSF89447">
    <property type="entry name" value="AbrB/MazE/MraZ-like"/>
    <property type="match status" value="1"/>
</dbReference>
<keyword evidence="1" id="KW-0238">DNA-binding</keyword>
<dbReference type="AlphaFoldDB" id="A0A2K8N3D6"/>
<dbReference type="Proteomes" id="UP000231932">
    <property type="component" value="Chromosome"/>
</dbReference>
<evidence type="ECO:0000313" key="3">
    <source>
        <dbReference type="EMBL" id="ATY84011.1"/>
    </source>
</evidence>
<organism evidence="3 4">
    <name type="scientific">Kyrpidia spormannii</name>
    <dbReference type="NCBI Taxonomy" id="2055160"/>
    <lineage>
        <taxon>Bacteria</taxon>
        <taxon>Bacillati</taxon>
        <taxon>Bacillota</taxon>
        <taxon>Bacilli</taxon>
        <taxon>Bacillales</taxon>
        <taxon>Alicyclobacillaceae</taxon>
        <taxon>Kyrpidia</taxon>
    </lineage>
</organism>
<reference evidence="4" key="1">
    <citation type="submission" date="2017-11" db="EMBL/GenBank/DDBJ databases">
        <title>Complete Genome Sequence of Kyrpidia sp. Strain EA-1, a thermophilic, hydrogen-oxidizing Bacterium, isolated from the Azores.</title>
        <authorList>
            <person name="Reiner J.E."/>
            <person name="Lapp C.J."/>
            <person name="Bunk B."/>
            <person name="Gescher J."/>
        </authorList>
    </citation>
    <scope>NUCLEOTIDE SEQUENCE [LARGE SCALE GENOMIC DNA]</scope>
    <source>
        <strain evidence="4">EA-1</strain>
    </source>
</reference>
<feature type="domain" description="SpoVT-AbrB" evidence="2">
    <location>
        <begin position="17"/>
        <end position="63"/>
    </location>
</feature>
<evidence type="ECO:0000256" key="1">
    <source>
        <dbReference type="PROSITE-ProRule" id="PRU01076"/>
    </source>
</evidence>
<dbReference type="Pfam" id="PF04014">
    <property type="entry name" value="MazE_antitoxin"/>
    <property type="match status" value="1"/>
</dbReference>
<dbReference type="EMBL" id="CP024955">
    <property type="protein sequence ID" value="ATY84011.1"/>
    <property type="molecule type" value="Genomic_DNA"/>
</dbReference>
<dbReference type="RefSeq" id="WP_100666844.1">
    <property type="nucleotide sequence ID" value="NZ_CP024955.1"/>
</dbReference>
<dbReference type="OrthoDB" id="9804312at2"/>
<dbReference type="Gene3D" id="2.10.260.10">
    <property type="match status" value="1"/>
</dbReference>
<dbReference type="GO" id="GO:0003677">
    <property type="term" value="F:DNA binding"/>
    <property type="evidence" value="ECO:0007669"/>
    <property type="project" value="UniProtKB-UniRule"/>
</dbReference>
<proteinExistence type="predicted"/>
<dbReference type="SMART" id="SM00966">
    <property type="entry name" value="SpoVT_AbrB"/>
    <property type="match status" value="1"/>
</dbReference>
<sequence>MKEKDKSIQKEREKKVLATRTISSKGQVVIPAEVRRLLNIEPGDQVIFSLNDFGEIVMRAKKREKLSDLIGILPAKKRVDGDFEVIRKKARRIMAVRKHALREDE</sequence>
<protein>
    <submittedName>
        <fullName evidence="3">AbrB family transcriptional regulator</fullName>
    </submittedName>
</protein>
<gene>
    <name evidence="3" type="ORF">CVV65_02775</name>
</gene>